<dbReference type="CDD" id="cd23462">
    <property type="entry name" value="beta-trefoil_Ricin_Pgant9-like"/>
    <property type="match status" value="1"/>
</dbReference>
<feature type="non-terminal residue" evidence="3">
    <location>
        <position position="115"/>
    </location>
</feature>
<dbReference type="PANTHER" id="PTHR11675">
    <property type="entry name" value="N-ACETYLGALACTOSAMINYLTRANSFERASE"/>
    <property type="match status" value="1"/>
</dbReference>
<organism evidence="3 4">
    <name type="scientific">Allacma fusca</name>
    <dbReference type="NCBI Taxonomy" id="39272"/>
    <lineage>
        <taxon>Eukaryota</taxon>
        <taxon>Metazoa</taxon>
        <taxon>Ecdysozoa</taxon>
        <taxon>Arthropoda</taxon>
        <taxon>Hexapoda</taxon>
        <taxon>Collembola</taxon>
        <taxon>Symphypleona</taxon>
        <taxon>Sminthuridae</taxon>
        <taxon>Allacma</taxon>
    </lineage>
</organism>
<dbReference type="GO" id="GO:0005794">
    <property type="term" value="C:Golgi apparatus"/>
    <property type="evidence" value="ECO:0007669"/>
    <property type="project" value="TreeGrafter"/>
</dbReference>
<name>A0A8J2L4I7_9HEXA</name>
<dbReference type="Proteomes" id="UP000708208">
    <property type="component" value="Unassembled WGS sequence"/>
</dbReference>
<dbReference type="PANTHER" id="PTHR11675:SF131">
    <property type="entry name" value="POLYPEPTIDE N-ACETYLGALACTOSAMINYLTRANSFERASE 9-RELATED"/>
    <property type="match status" value="1"/>
</dbReference>
<comment type="caution">
    <text evidence="3">The sequence shown here is derived from an EMBL/GenBank/DDBJ whole genome shotgun (WGS) entry which is preliminary data.</text>
</comment>
<dbReference type="EMBL" id="CAJVCH010538626">
    <property type="protein sequence ID" value="CAG7826101.1"/>
    <property type="molecule type" value="Genomic_DNA"/>
</dbReference>
<sequence length="115" mass="13192">ENVYPEIFMPDYGYAFGEIKNLAFGGRYCLDAQMDTKDSNKPVILYPCHKQGGNQVFSFTEQYEIRRESMCVDFPGDKVITFGCHGAKGNQLWNYDAKTKQLLHVITQKCMTAEF</sequence>
<keyword evidence="4" id="KW-1185">Reference proteome</keyword>
<evidence type="ECO:0000259" key="2">
    <source>
        <dbReference type="SMART" id="SM00458"/>
    </source>
</evidence>
<proteinExistence type="predicted"/>
<reference evidence="3" key="1">
    <citation type="submission" date="2021-06" db="EMBL/GenBank/DDBJ databases">
        <authorList>
            <person name="Hodson N. C."/>
            <person name="Mongue J. A."/>
            <person name="Jaron S. K."/>
        </authorList>
    </citation>
    <scope>NUCLEOTIDE SEQUENCE</scope>
</reference>
<dbReference type="GO" id="GO:0004653">
    <property type="term" value="F:polypeptide N-acetylgalactosaminyltransferase activity"/>
    <property type="evidence" value="ECO:0007669"/>
    <property type="project" value="TreeGrafter"/>
</dbReference>
<dbReference type="SMART" id="SM00458">
    <property type="entry name" value="RICIN"/>
    <property type="match status" value="1"/>
</dbReference>
<keyword evidence="1" id="KW-1015">Disulfide bond</keyword>
<dbReference type="InterPro" id="IPR000772">
    <property type="entry name" value="Ricin_B_lectin"/>
</dbReference>
<evidence type="ECO:0000256" key="1">
    <source>
        <dbReference type="ARBA" id="ARBA00023157"/>
    </source>
</evidence>
<feature type="domain" description="Ricin B lectin" evidence="2">
    <location>
        <begin position="18"/>
        <end position="114"/>
    </location>
</feature>
<dbReference type="Pfam" id="PF00652">
    <property type="entry name" value="Ricin_B_lectin"/>
    <property type="match status" value="1"/>
</dbReference>
<evidence type="ECO:0000313" key="4">
    <source>
        <dbReference type="Proteomes" id="UP000708208"/>
    </source>
</evidence>
<dbReference type="AlphaFoldDB" id="A0A8J2L4I7"/>
<dbReference type="OrthoDB" id="6119243at2759"/>
<evidence type="ECO:0000313" key="3">
    <source>
        <dbReference type="EMBL" id="CAG7826101.1"/>
    </source>
</evidence>
<protein>
    <recommendedName>
        <fullName evidence="2">Ricin B lectin domain-containing protein</fullName>
    </recommendedName>
</protein>
<gene>
    <name evidence="3" type="ORF">AFUS01_LOCUS36170</name>
</gene>
<dbReference type="PROSITE" id="PS50231">
    <property type="entry name" value="RICIN_B_LECTIN"/>
    <property type="match status" value="1"/>
</dbReference>
<dbReference type="GO" id="GO:0006493">
    <property type="term" value="P:protein O-linked glycosylation"/>
    <property type="evidence" value="ECO:0007669"/>
    <property type="project" value="TreeGrafter"/>
</dbReference>
<feature type="non-terminal residue" evidence="3">
    <location>
        <position position="1"/>
    </location>
</feature>
<accession>A0A8J2L4I7</accession>